<keyword evidence="1" id="KW-0472">Membrane</keyword>
<protein>
    <submittedName>
        <fullName evidence="2">Uncharacterized protein</fullName>
    </submittedName>
</protein>
<keyword evidence="3" id="KW-1185">Reference proteome</keyword>
<keyword evidence="1" id="KW-1133">Transmembrane helix</keyword>
<feature type="transmembrane region" description="Helical" evidence="1">
    <location>
        <begin position="26"/>
        <end position="50"/>
    </location>
</feature>
<comment type="caution">
    <text evidence="2">The sequence shown here is derived from an EMBL/GenBank/DDBJ whole genome shotgun (WGS) entry which is preliminary data.</text>
</comment>
<organism evidence="2 3">
    <name type="scientific">Caerostris extrusa</name>
    <name type="common">Bark spider</name>
    <name type="synonym">Caerostris bankana</name>
    <dbReference type="NCBI Taxonomy" id="172846"/>
    <lineage>
        <taxon>Eukaryota</taxon>
        <taxon>Metazoa</taxon>
        <taxon>Ecdysozoa</taxon>
        <taxon>Arthropoda</taxon>
        <taxon>Chelicerata</taxon>
        <taxon>Arachnida</taxon>
        <taxon>Araneae</taxon>
        <taxon>Araneomorphae</taxon>
        <taxon>Entelegynae</taxon>
        <taxon>Araneoidea</taxon>
        <taxon>Araneidae</taxon>
        <taxon>Caerostris</taxon>
    </lineage>
</organism>
<reference evidence="2 3" key="1">
    <citation type="submission" date="2021-06" db="EMBL/GenBank/DDBJ databases">
        <title>Caerostris extrusa draft genome.</title>
        <authorList>
            <person name="Kono N."/>
            <person name="Arakawa K."/>
        </authorList>
    </citation>
    <scope>NUCLEOTIDE SEQUENCE [LARGE SCALE GENOMIC DNA]</scope>
</reference>
<gene>
    <name evidence="2" type="ORF">CEXT_567381</name>
</gene>
<accession>A0AAV4V5P2</accession>
<sequence>MSVATRRARINPSVLDFSSFAMSNDALLHCIILINYPASVLAHTPAIVSLHSFMLFPMNKWMERKLRTKLYWVQLLLLNKRAFAIMFLN</sequence>
<proteinExistence type="predicted"/>
<dbReference type="AlphaFoldDB" id="A0AAV4V5P2"/>
<keyword evidence="1" id="KW-0812">Transmembrane</keyword>
<name>A0AAV4V5P2_CAEEX</name>
<evidence type="ECO:0000256" key="1">
    <source>
        <dbReference type="SAM" id="Phobius"/>
    </source>
</evidence>
<dbReference type="Proteomes" id="UP001054945">
    <property type="component" value="Unassembled WGS sequence"/>
</dbReference>
<dbReference type="EMBL" id="BPLR01014010">
    <property type="protein sequence ID" value="GIY65616.1"/>
    <property type="molecule type" value="Genomic_DNA"/>
</dbReference>
<evidence type="ECO:0000313" key="3">
    <source>
        <dbReference type="Proteomes" id="UP001054945"/>
    </source>
</evidence>
<evidence type="ECO:0000313" key="2">
    <source>
        <dbReference type="EMBL" id="GIY65616.1"/>
    </source>
</evidence>